<feature type="signal peptide" evidence="1">
    <location>
        <begin position="1"/>
        <end position="27"/>
    </location>
</feature>
<sequence>MRRTLITLCTALTLTLAGVGAAAPAQGASRGPAPGTPAPVAGGLSFPLSVAADTARPGSVLVTQDAGVTPDFISSLNRVTRQGTVATVHRGAAGAEVGGVSSRWGLTFFAETTGAGSGDPAAPSGLIKVVLPGGSVRTLADVATHEETTNPDGRVQYGFAGLPAGCAEQLPAEVGPATYTGQVDSHAYATELGFGEVYVADAGGNDVVAVNPLRGTVRTVAVLPAQSVAVTADVAAGLGLPACAVGSTYRFESVPTDVRVGPDHWLYVSVLPGGPEGPQLGARGAVYRINPWAGRWQRPQLVATGLVSPTGLAFGPRGDLYVAELFADRVSVLRAGALRGRTPATPVPVLTVNNPADVSISGRTLYVTANAVPDETTPPNTGQVLSVALRG</sequence>
<dbReference type="NCBIfam" id="NF033206">
    <property type="entry name" value="ScyE_fam"/>
    <property type="match status" value="1"/>
</dbReference>
<evidence type="ECO:0000313" key="3">
    <source>
        <dbReference type="Proteomes" id="UP000597761"/>
    </source>
</evidence>
<organism evidence="2 3">
    <name type="scientific">Tersicoccus solisilvae</name>
    <dbReference type="NCBI Taxonomy" id="1882339"/>
    <lineage>
        <taxon>Bacteria</taxon>
        <taxon>Bacillati</taxon>
        <taxon>Actinomycetota</taxon>
        <taxon>Actinomycetes</taxon>
        <taxon>Micrococcales</taxon>
        <taxon>Micrococcaceae</taxon>
        <taxon>Tersicoccus</taxon>
    </lineage>
</organism>
<dbReference type="RefSeq" id="WP_188669211.1">
    <property type="nucleotide sequence ID" value="NZ_BMJI01000033.1"/>
</dbReference>
<keyword evidence="1" id="KW-0732">Signal</keyword>
<dbReference type="InterPro" id="IPR011042">
    <property type="entry name" value="6-blade_b-propeller_TolB-like"/>
</dbReference>
<reference evidence="3" key="1">
    <citation type="journal article" date="2019" name="Int. J. Syst. Evol. Microbiol.">
        <title>The Global Catalogue of Microorganisms (GCM) 10K type strain sequencing project: providing services to taxonomists for standard genome sequencing and annotation.</title>
        <authorList>
            <consortium name="The Broad Institute Genomics Platform"/>
            <consortium name="The Broad Institute Genome Sequencing Center for Infectious Disease"/>
            <person name="Wu L."/>
            <person name="Ma J."/>
        </authorList>
    </citation>
    <scope>NUCLEOTIDE SEQUENCE [LARGE SCALE GENOMIC DNA]</scope>
    <source>
        <strain evidence="3">CGMCC 1.15480</strain>
    </source>
</reference>
<accession>A0ABQ1PQ79</accession>
<dbReference type="EMBL" id="BMJI01000033">
    <property type="protein sequence ID" value="GGD00847.1"/>
    <property type="molecule type" value="Genomic_DNA"/>
</dbReference>
<name>A0ABQ1PQ79_9MICC</name>
<keyword evidence="3" id="KW-1185">Reference proteome</keyword>
<feature type="chain" id="PRO_5047163449" description="ScyD/ScyE family protein" evidence="1">
    <location>
        <begin position="28"/>
        <end position="391"/>
    </location>
</feature>
<protein>
    <recommendedName>
        <fullName evidence="4">ScyD/ScyE family protein</fullName>
    </recommendedName>
</protein>
<dbReference type="Gene3D" id="2.120.10.30">
    <property type="entry name" value="TolB, C-terminal domain"/>
    <property type="match status" value="1"/>
</dbReference>
<dbReference type="SUPFAM" id="SSF63825">
    <property type="entry name" value="YWTD domain"/>
    <property type="match status" value="1"/>
</dbReference>
<gene>
    <name evidence="2" type="ORF">GCM10011512_29620</name>
</gene>
<dbReference type="InterPro" id="IPR048031">
    <property type="entry name" value="ScyD/ScyE-like"/>
</dbReference>
<proteinExistence type="predicted"/>
<comment type="caution">
    <text evidence="2">The sequence shown here is derived from an EMBL/GenBank/DDBJ whole genome shotgun (WGS) entry which is preliminary data.</text>
</comment>
<evidence type="ECO:0008006" key="4">
    <source>
        <dbReference type="Google" id="ProtNLM"/>
    </source>
</evidence>
<evidence type="ECO:0000256" key="1">
    <source>
        <dbReference type="SAM" id="SignalP"/>
    </source>
</evidence>
<dbReference type="Proteomes" id="UP000597761">
    <property type="component" value="Unassembled WGS sequence"/>
</dbReference>
<evidence type="ECO:0000313" key="2">
    <source>
        <dbReference type="EMBL" id="GGD00847.1"/>
    </source>
</evidence>